<evidence type="ECO:0000259" key="11">
    <source>
        <dbReference type="Pfam" id="PF00593"/>
    </source>
</evidence>
<dbReference type="InterPro" id="IPR036942">
    <property type="entry name" value="Beta-barrel_TonB_sf"/>
</dbReference>
<evidence type="ECO:0000256" key="6">
    <source>
        <dbReference type="ARBA" id="ARBA00023136"/>
    </source>
</evidence>
<dbReference type="NCBIfam" id="TIGR04056">
    <property type="entry name" value="OMP_RagA_SusC"/>
    <property type="match status" value="1"/>
</dbReference>
<feature type="chain" id="PRO_5045575456" evidence="10">
    <location>
        <begin position="22"/>
        <end position="1077"/>
    </location>
</feature>
<name>A0ABW2Z279_9SPHI</name>
<dbReference type="InterPro" id="IPR008969">
    <property type="entry name" value="CarboxyPept-like_regulatory"/>
</dbReference>
<dbReference type="InterPro" id="IPR039426">
    <property type="entry name" value="TonB-dep_rcpt-like"/>
</dbReference>
<dbReference type="InterPro" id="IPR037066">
    <property type="entry name" value="Plug_dom_sf"/>
</dbReference>
<dbReference type="Pfam" id="PF07715">
    <property type="entry name" value="Plug"/>
    <property type="match status" value="1"/>
</dbReference>
<evidence type="ECO:0000256" key="7">
    <source>
        <dbReference type="ARBA" id="ARBA00023237"/>
    </source>
</evidence>
<evidence type="ECO:0000256" key="10">
    <source>
        <dbReference type="SAM" id="SignalP"/>
    </source>
</evidence>
<dbReference type="Pfam" id="PF13715">
    <property type="entry name" value="CarbopepD_reg_2"/>
    <property type="match status" value="1"/>
</dbReference>
<dbReference type="RefSeq" id="WP_377100587.1">
    <property type="nucleotide sequence ID" value="NZ_JBHTHU010000009.1"/>
</dbReference>
<evidence type="ECO:0000256" key="1">
    <source>
        <dbReference type="ARBA" id="ARBA00004571"/>
    </source>
</evidence>
<evidence type="ECO:0000256" key="2">
    <source>
        <dbReference type="ARBA" id="ARBA00022448"/>
    </source>
</evidence>
<dbReference type="EMBL" id="JBHTHU010000009">
    <property type="protein sequence ID" value="MFD0750901.1"/>
    <property type="molecule type" value="Genomic_DNA"/>
</dbReference>
<keyword evidence="10" id="KW-0732">Signal</keyword>
<evidence type="ECO:0000256" key="3">
    <source>
        <dbReference type="ARBA" id="ARBA00022452"/>
    </source>
</evidence>
<reference evidence="14" key="1">
    <citation type="journal article" date="2019" name="Int. J. Syst. Evol. Microbiol.">
        <title>The Global Catalogue of Microorganisms (GCM) 10K type strain sequencing project: providing services to taxonomists for standard genome sequencing and annotation.</title>
        <authorList>
            <consortium name="The Broad Institute Genomics Platform"/>
            <consortium name="The Broad Institute Genome Sequencing Center for Infectious Disease"/>
            <person name="Wu L."/>
            <person name="Ma J."/>
        </authorList>
    </citation>
    <scope>NUCLEOTIDE SEQUENCE [LARGE SCALE GENOMIC DNA]</scope>
    <source>
        <strain evidence="14">CCUG 63418</strain>
    </source>
</reference>
<feature type="domain" description="TonB-dependent receptor-like beta-barrel" evidence="11">
    <location>
        <begin position="445"/>
        <end position="1016"/>
    </location>
</feature>
<dbReference type="SUPFAM" id="SSF56935">
    <property type="entry name" value="Porins"/>
    <property type="match status" value="1"/>
</dbReference>
<proteinExistence type="inferred from homology"/>
<dbReference type="InterPro" id="IPR012910">
    <property type="entry name" value="Plug_dom"/>
</dbReference>
<sequence>MKKLLLVSLCVLVLCVTQVFAQNRTVTGTVTAKDDGLPIPGATVKIKGTDIGVATDASGKFSLSAPDNAVLTISFVAYTPQEVSVAGKSVVNVTLTQNYQQLSEVVVTSQGIARERRSLGYSAPTISGDVLVQGGNASALTSLTGRIPGANITSTSNTPGSSTRIVFRGGTSVAGNNQALIVVDGVPVDNSSVTGGADSRSSVDFGNRANDIDPDDIESITPLLGPGAAALYGSRAANGAIQIVTKSGKKGKTTVSFNTSNVFSSILRLPEFQNEYGQGYINEFDANGVPDYGTDTQENWSWGRPFDGKPQAWGQAIDVGSGTPVKRIKNWEAQKNNVRDFFVGGFATDNNVNFSGGNDKSTFFMALNTLNSDGVYPGNQDVYNKYGVRFNGKTDFSDKFTAGISFNYNKISSRQVAGGQNDNSVFDMVLQTPRDIPLPQLKDLTNPYNAFGFTDYKGVVQANKYGYYGSYTLNPYFVLDKFSNDDELNRITGNVNLEYKPTTWLNVTDRLGIDTYSERRRVITPKYSFTPVDAVSNGSTQVSNGGYEIDQYGVTELNNDFMVTAKHSFSSDFKGSLLVGNNIRQRNTYTLIAQTNASAGLVVPNWYNLANSNGPVATGDSWTVRRIVGLYADLNLSYKNFLFLEATGRNDWSSTLPKANNSFFYPSVNTSFAFSELIGTNSILSSGKVRASWAQVGNDTDPYRLLTTFAKGTVTSNFGSTLFPFGNVAALQAGATIGNPNLKPEITTAMEIGTDLSFFDSRFGINFTYYEADSKNQILSVPIPNSTGYGAAIVNAGRVKNHGVELALTGTVVRSSNINVELFATYTQNRNIVMDLPDGVDQITIGGFGGMGIVAAKNRLNGQFYGITNQTDAQGRTIVSATTGIPLKTTVAQYLGSYNPKYQGSFGGSITFKRKLNVNFLFDTKQGGKMYSRTKDILAFVGVSKETGGVRYGQPFPNSVYISGGNTVVNTGANAVNYSKQDYFSALAPGQNIIDASYVKLRSAGISYTFAKSDFKSLPFNSVSVGVFGNNLFMWTPKSNAYIDPEINSGGATNEQGLDFTAQPSVRNYGFNVRVTF</sequence>
<comment type="similarity">
    <text evidence="8 9">Belongs to the TonB-dependent receptor family.</text>
</comment>
<dbReference type="Proteomes" id="UP001596958">
    <property type="component" value="Unassembled WGS sequence"/>
</dbReference>
<dbReference type="Gene3D" id="2.170.130.10">
    <property type="entry name" value="TonB-dependent receptor, plug domain"/>
    <property type="match status" value="1"/>
</dbReference>
<feature type="domain" description="TonB-dependent receptor plug" evidence="12">
    <location>
        <begin position="118"/>
        <end position="240"/>
    </location>
</feature>
<dbReference type="PROSITE" id="PS52016">
    <property type="entry name" value="TONB_DEPENDENT_REC_3"/>
    <property type="match status" value="1"/>
</dbReference>
<evidence type="ECO:0000256" key="5">
    <source>
        <dbReference type="ARBA" id="ARBA00023077"/>
    </source>
</evidence>
<protein>
    <submittedName>
        <fullName evidence="13">SusC/RagA family TonB-linked outer membrane protein</fullName>
    </submittedName>
</protein>
<evidence type="ECO:0000256" key="4">
    <source>
        <dbReference type="ARBA" id="ARBA00022692"/>
    </source>
</evidence>
<dbReference type="Pfam" id="PF00593">
    <property type="entry name" value="TonB_dep_Rec_b-barrel"/>
    <property type="match status" value="1"/>
</dbReference>
<keyword evidence="4 8" id="KW-0812">Transmembrane</keyword>
<keyword evidence="14" id="KW-1185">Reference proteome</keyword>
<evidence type="ECO:0000259" key="12">
    <source>
        <dbReference type="Pfam" id="PF07715"/>
    </source>
</evidence>
<keyword evidence="3 8" id="KW-1134">Transmembrane beta strand</keyword>
<accession>A0ABW2Z279</accession>
<dbReference type="SUPFAM" id="SSF49464">
    <property type="entry name" value="Carboxypeptidase regulatory domain-like"/>
    <property type="match status" value="1"/>
</dbReference>
<evidence type="ECO:0000256" key="9">
    <source>
        <dbReference type="RuleBase" id="RU003357"/>
    </source>
</evidence>
<evidence type="ECO:0000313" key="14">
    <source>
        <dbReference type="Proteomes" id="UP001596958"/>
    </source>
</evidence>
<dbReference type="InterPro" id="IPR023996">
    <property type="entry name" value="TonB-dep_OMP_SusC/RagA"/>
</dbReference>
<keyword evidence="7 8" id="KW-0998">Cell outer membrane</keyword>
<evidence type="ECO:0000313" key="13">
    <source>
        <dbReference type="EMBL" id="MFD0750901.1"/>
    </source>
</evidence>
<keyword evidence="2 8" id="KW-0813">Transport</keyword>
<comment type="subcellular location">
    <subcellularLocation>
        <location evidence="1 8">Cell outer membrane</location>
        <topology evidence="1 8">Multi-pass membrane protein</topology>
    </subcellularLocation>
</comment>
<evidence type="ECO:0000256" key="8">
    <source>
        <dbReference type="PROSITE-ProRule" id="PRU01360"/>
    </source>
</evidence>
<dbReference type="InterPro" id="IPR000531">
    <property type="entry name" value="Beta-barrel_TonB"/>
</dbReference>
<gene>
    <name evidence="13" type="ORF">ACFQZS_12165</name>
</gene>
<feature type="signal peptide" evidence="10">
    <location>
        <begin position="1"/>
        <end position="21"/>
    </location>
</feature>
<comment type="caution">
    <text evidence="13">The sequence shown here is derived from an EMBL/GenBank/DDBJ whole genome shotgun (WGS) entry which is preliminary data.</text>
</comment>
<organism evidence="13 14">
    <name type="scientific">Mucilaginibacter calamicampi</name>
    <dbReference type="NCBI Taxonomy" id="1302352"/>
    <lineage>
        <taxon>Bacteria</taxon>
        <taxon>Pseudomonadati</taxon>
        <taxon>Bacteroidota</taxon>
        <taxon>Sphingobacteriia</taxon>
        <taxon>Sphingobacteriales</taxon>
        <taxon>Sphingobacteriaceae</taxon>
        <taxon>Mucilaginibacter</taxon>
    </lineage>
</organism>
<keyword evidence="6 8" id="KW-0472">Membrane</keyword>
<keyword evidence="5 9" id="KW-0798">TonB box</keyword>
<dbReference type="Gene3D" id="2.60.40.1120">
    <property type="entry name" value="Carboxypeptidase-like, regulatory domain"/>
    <property type="match status" value="1"/>
</dbReference>
<dbReference type="Gene3D" id="2.40.170.20">
    <property type="entry name" value="TonB-dependent receptor, beta-barrel domain"/>
    <property type="match status" value="1"/>
</dbReference>